<feature type="transmembrane region" description="Helical" evidence="1">
    <location>
        <begin position="226"/>
        <end position="253"/>
    </location>
</feature>
<dbReference type="EMBL" id="JADGJQ010000006">
    <property type="protein sequence ID" value="KAJ3183429.1"/>
    <property type="molecule type" value="Genomic_DNA"/>
</dbReference>
<feature type="transmembrane region" description="Helical" evidence="1">
    <location>
        <begin position="28"/>
        <end position="47"/>
    </location>
</feature>
<keyword evidence="1" id="KW-0472">Membrane</keyword>
<evidence type="ECO:0000313" key="3">
    <source>
        <dbReference type="Proteomes" id="UP001212152"/>
    </source>
</evidence>
<feature type="transmembrane region" description="Helical" evidence="1">
    <location>
        <begin position="273"/>
        <end position="291"/>
    </location>
</feature>
<protein>
    <submittedName>
        <fullName evidence="2">Uncharacterized protein</fullName>
    </submittedName>
</protein>
<name>A0AAD5XUY6_9FUNG</name>
<reference evidence="2" key="1">
    <citation type="submission" date="2020-05" db="EMBL/GenBank/DDBJ databases">
        <title>Phylogenomic resolution of chytrid fungi.</title>
        <authorList>
            <person name="Stajich J.E."/>
            <person name="Amses K."/>
            <person name="Simmons R."/>
            <person name="Seto K."/>
            <person name="Myers J."/>
            <person name="Bonds A."/>
            <person name="Quandt C.A."/>
            <person name="Barry K."/>
            <person name="Liu P."/>
            <person name="Grigoriev I."/>
            <person name="Longcore J.E."/>
            <person name="James T.Y."/>
        </authorList>
    </citation>
    <scope>NUCLEOTIDE SEQUENCE</scope>
    <source>
        <strain evidence="2">JEL0379</strain>
    </source>
</reference>
<proteinExistence type="predicted"/>
<keyword evidence="1" id="KW-0812">Transmembrane</keyword>
<comment type="caution">
    <text evidence="2">The sequence shown here is derived from an EMBL/GenBank/DDBJ whole genome shotgun (WGS) entry which is preliminary data.</text>
</comment>
<keyword evidence="3" id="KW-1185">Reference proteome</keyword>
<feature type="transmembrane region" description="Helical" evidence="1">
    <location>
        <begin position="54"/>
        <end position="75"/>
    </location>
</feature>
<dbReference type="AlphaFoldDB" id="A0AAD5XUY6"/>
<keyword evidence="1" id="KW-1133">Transmembrane helix</keyword>
<sequence length="292" mass="31626">MSADDALAVKIQTLITTSNSSVLEPNPIFFFTPLQCFGIIDVLLPALAPTQKEVAVAGPLAMIGMCQIIFGALPTLFARRSQWRKPLWILAVASALFYLASAIIVVDGQRVFYIDWQKTYAIDLTSPFGPPGDLTAPNMLGWYYKRDVVGNAWTRSYPIFIGAGQSCYEMAAAIRASMVLGTKKDRKRLLYAVTAGACVCHTVVPWAIAMYSVANGSAKWLEQQDIFSHAGVADVTVGVAVEIVTNLIFLAYLAHSLSADKDIVKKLATSPGAFRFTLNIALAITTLALLGR</sequence>
<feature type="transmembrane region" description="Helical" evidence="1">
    <location>
        <begin position="87"/>
        <end position="106"/>
    </location>
</feature>
<gene>
    <name evidence="2" type="ORF">HDU87_006748</name>
</gene>
<evidence type="ECO:0000256" key="1">
    <source>
        <dbReference type="SAM" id="Phobius"/>
    </source>
</evidence>
<dbReference type="Proteomes" id="UP001212152">
    <property type="component" value="Unassembled WGS sequence"/>
</dbReference>
<accession>A0AAD5XUY6</accession>
<feature type="transmembrane region" description="Helical" evidence="1">
    <location>
        <begin position="189"/>
        <end position="214"/>
    </location>
</feature>
<organism evidence="2 3">
    <name type="scientific">Geranomyces variabilis</name>
    <dbReference type="NCBI Taxonomy" id="109894"/>
    <lineage>
        <taxon>Eukaryota</taxon>
        <taxon>Fungi</taxon>
        <taxon>Fungi incertae sedis</taxon>
        <taxon>Chytridiomycota</taxon>
        <taxon>Chytridiomycota incertae sedis</taxon>
        <taxon>Chytridiomycetes</taxon>
        <taxon>Spizellomycetales</taxon>
        <taxon>Powellomycetaceae</taxon>
        <taxon>Geranomyces</taxon>
    </lineage>
</organism>
<evidence type="ECO:0000313" key="2">
    <source>
        <dbReference type="EMBL" id="KAJ3183429.1"/>
    </source>
</evidence>